<dbReference type="PROSITE" id="PS50110">
    <property type="entry name" value="RESPONSE_REGULATORY"/>
    <property type="match status" value="1"/>
</dbReference>
<dbReference type="RefSeq" id="WP_126554930.1">
    <property type="nucleotide sequence ID" value="NZ_BIFS01000002.1"/>
</dbReference>
<dbReference type="AlphaFoldDB" id="A0A402AT71"/>
<comment type="caution">
    <text evidence="4">The sequence shown here is derived from an EMBL/GenBank/DDBJ whole genome shotgun (WGS) entry which is preliminary data.</text>
</comment>
<accession>A0A402AT71</accession>
<dbReference type="Pfam" id="PF00072">
    <property type="entry name" value="Response_reg"/>
    <property type="match status" value="1"/>
</dbReference>
<name>A0A402AT71_9CHLR</name>
<evidence type="ECO:0000259" key="3">
    <source>
        <dbReference type="PROSITE" id="PS50110"/>
    </source>
</evidence>
<dbReference type="PANTHER" id="PTHR44591">
    <property type="entry name" value="STRESS RESPONSE REGULATOR PROTEIN 1"/>
    <property type="match status" value="1"/>
</dbReference>
<dbReference type="OrthoDB" id="9808843at2"/>
<dbReference type="InterPro" id="IPR001789">
    <property type="entry name" value="Sig_transdc_resp-reg_receiver"/>
</dbReference>
<dbReference type="Proteomes" id="UP000287188">
    <property type="component" value="Unassembled WGS sequence"/>
</dbReference>
<dbReference type="InterPro" id="IPR011006">
    <property type="entry name" value="CheY-like_superfamily"/>
</dbReference>
<dbReference type="SMART" id="SM00448">
    <property type="entry name" value="REC"/>
    <property type="match status" value="1"/>
</dbReference>
<keyword evidence="1 2" id="KW-0597">Phosphoprotein</keyword>
<reference evidence="5" key="1">
    <citation type="submission" date="2018-12" db="EMBL/GenBank/DDBJ databases">
        <title>Tengunoibacter tsumagoiensis gen. nov., sp. nov., Dictyobacter kobayashii sp. nov., D. alpinus sp. nov., and D. joshuensis sp. nov. and description of Dictyobacteraceae fam. nov. within the order Ktedonobacterales isolated from Tengu-no-mugimeshi.</title>
        <authorList>
            <person name="Wang C.M."/>
            <person name="Zheng Y."/>
            <person name="Sakai Y."/>
            <person name="Toyoda A."/>
            <person name="Minakuchi Y."/>
            <person name="Abe K."/>
            <person name="Yokota A."/>
            <person name="Yabe S."/>
        </authorList>
    </citation>
    <scope>NUCLEOTIDE SEQUENCE [LARGE SCALE GENOMIC DNA]</scope>
    <source>
        <strain evidence="5">Uno11</strain>
    </source>
</reference>
<dbReference type="InterPro" id="IPR050595">
    <property type="entry name" value="Bact_response_regulator"/>
</dbReference>
<dbReference type="SUPFAM" id="SSF52172">
    <property type="entry name" value="CheY-like"/>
    <property type="match status" value="1"/>
</dbReference>
<proteinExistence type="predicted"/>
<evidence type="ECO:0000313" key="4">
    <source>
        <dbReference type="EMBL" id="GCE22275.1"/>
    </source>
</evidence>
<feature type="modified residue" description="4-aspartylphosphate" evidence="2">
    <location>
        <position position="53"/>
    </location>
</feature>
<protein>
    <recommendedName>
        <fullName evidence="3">Response regulatory domain-containing protein</fullName>
    </recommendedName>
</protein>
<evidence type="ECO:0000313" key="5">
    <source>
        <dbReference type="Proteomes" id="UP000287188"/>
    </source>
</evidence>
<gene>
    <name evidence="4" type="ORF">KDK_60750</name>
</gene>
<dbReference type="EMBL" id="BIFS01000002">
    <property type="protein sequence ID" value="GCE22275.1"/>
    <property type="molecule type" value="Genomic_DNA"/>
</dbReference>
<sequence length="122" mass="13354">MSSLVLVVDDDPGVQEFLQVALEAEGYQVAIAYNGKNALEQLATITPDLILLDLMMPQMNGYAFVQVLQQQGRRSAFKLLVLTADAQAKEKAALVGADAYLIKPFDLMDLLDTISRLLTKVP</sequence>
<dbReference type="Gene3D" id="3.40.50.2300">
    <property type="match status" value="1"/>
</dbReference>
<dbReference type="PANTHER" id="PTHR44591:SF3">
    <property type="entry name" value="RESPONSE REGULATORY DOMAIN-CONTAINING PROTEIN"/>
    <property type="match status" value="1"/>
</dbReference>
<dbReference type="GO" id="GO:0000160">
    <property type="term" value="P:phosphorelay signal transduction system"/>
    <property type="evidence" value="ECO:0007669"/>
    <property type="project" value="InterPro"/>
</dbReference>
<feature type="domain" description="Response regulatory" evidence="3">
    <location>
        <begin position="4"/>
        <end position="118"/>
    </location>
</feature>
<organism evidence="4 5">
    <name type="scientific">Dictyobacter kobayashii</name>
    <dbReference type="NCBI Taxonomy" id="2014872"/>
    <lineage>
        <taxon>Bacteria</taxon>
        <taxon>Bacillati</taxon>
        <taxon>Chloroflexota</taxon>
        <taxon>Ktedonobacteria</taxon>
        <taxon>Ktedonobacterales</taxon>
        <taxon>Dictyobacteraceae</taxon>
        <taxon>Dictyobacter</taxon>
    </lineage>
</organism>
<evidence type="ECO:0000256" key="1">
    <source>
        <dbReference type="ARBA" id="ARBA00022553"/>
    </source>
</evidence>
<evidence type="ECO:0000256" key="2">
    <source>
        <dbReference type="PROSITE-ProRule" id="PRU00169"/>
    </source>
</evidence>
<keyword evidence="5" id="KW-1185">Reference proteome</keyword>